<protein>
    <submittedName>
        <fullName evidence="1">Uncharacterized protein</fullName>
    </submittedName>
</protein>
<name>A0A484ZED7_9GAMM</name>
<dbReference type="EMBL" id="CAADJA010000002">
    <property type="protein sequence ID" value="VFS45873.1"/>
    <property type="molecule type" value="Genomic_DNA"/>
</dbReference>
<dbReference type="Proteomes" id="UP000373449">
    <property type="component" value="Unassembled WGS sequence"/>
</dbReference>
<evidence type="ECO:0000313" key="1">
    <source>
        <dbReference type="EMBL" id="VFS45873.1"/>
    </source>
</evidence>
<accession>A0A484ZED7</accession>
<reference evidence="1 2" key="1">
    <citation type="submission" date="2019-03" db="EMBL/GenBank/DDBJ databases">
        <authorList>
            <consortium name="Pathogen Informatics"/>
        </authorList>
    </citation>
    <scope>NUCLEOTIDE SEQUENCE [LARGE SCALE GENOMIC DNA]</scope>
    <source>
        <strain evidence="1 2">NCTC12282</strain>
    </source>
</reference>
<sequence length="31" mass="3228">MREMFIAGAELVGTSSGPELVKGLTGDINAY</sequence>
<gene>
    <name evidence="1" type="ORF">NCTC12282_00760</name>
</gene>
<evidence type="ECO:0000313" key="2">
    <source>
        <dbReference type="Proteomes" id="UP000373449"/>
    </source>
</evidence>
<proteinExistence type="predicted"/>
<organism evidence="1 2">
    <name type="scientific">Budvicia aquatica</name>
    <dbReference type="NCBI Taxonomy" id="82979"/>
    <lineage>
        <taxon>Bacteria</taxon>
        <taxon>Pseudomonadati</taxon>
        <taxon>Pseudomonadota</taxon>
        <taxon>Gammaproteobacteria</taxon>
        <taxon>Enterobacterales</taxon>
        <taxon>Budviciaceae</taxon>
        <taxon>Budvicia</taxon>
    </lineage>
</organism>
<dbReference type="AlphaFoldDB" id="A0A484ZED7"/>